<reference evidence="6 7" key="1">
    <citation type="submission" date="2018-06" db="EMBL/GenBank/DDBJ databases">
        <title>Genome Sequence of the Brown Rot Fungal Pathogen Monilinia fructigena.</title>
        <authorList>
            <person name="Landi L."/>
            <person name="De Miccolis Angelini R.M."/>
            <person name="Pollastro S."/>
            <person name="Abate D."/>
            <person name="Faretra F."/>
            <person name="Romanazzi G."/>
        </authorList>
    </citation>
    <scope>NUCLEOTIDE SEQUENCE [LARGE SCALE GENOMIC DNA]</scope>
    <source>
        <strain evidence="6 7">Mfrg269</strain>
    </source>
</reference>
<dbReference type="GO" id="GO:0001680">
    <property type="term" value="P:tRNA 3'-terminal CCA addition"/>
    <property type="evidence" value="ECO:0007669"/>
    <property type="project" value="TreeGrafter"/>
</dbReference>
<evidence type="ECO:0000313" key="6">
    <source>
        <dbReference type="EMBL" id="RAL65761.1"/>
    </source>
</evidence>
<keyword evidence="7" id="KW-1185">Reference proteome</keyword>
<organism evidence="6 7">
    <name type="scientific">Monilinia fructigena</name>
    <dbReference type="NCBI Taxonomy" id="38457"/>
    <lineage>
        <taxon>Eukaryota</taxon>
        <taxon>Fungi</taxon>
        <taxon>Dikarya</taxon>
        <taxon>Ascomycota</taxon>
        <taxon>Pezizomycotina</taxon>
        <taxon>Leotiomycetes</taxon>
        <taxon>Helotiales</taxon>
        <taxon>Sclerotiniaceae</taxon>
        <taxon>Monilinia</taxon>
    </lineage>
</organism>
<dbReference type="AlphaFoldDB" id="A0A395J021"/>
<dbReference type="InterPro" id="IPR002646">
    <property type="entry name" value="PolA_pol_head_dom"/>
</dbReference>
<evidence type="ECO:0000256" key="1">
    <source>
        <dbReference type="ARBA" id="ARBA00007265"/>
    </source>
</evidence>
<dbReference type="OrthoDB" id="445712at2759"/>
<dbReference type="GO" id="GO:0003723">
    <property type="term" value="F:RNA binding"/>
    <property type="evidence" value="ECO:0007669"/>
    <property type="project" value="UniProtKB-KW"/>
</dbReference>
<sequence>MKRKYDEEELSFAKRLRETIMVTTNITLTPRESQLRKLLLDVANYINESKEIEEEVKLRWAGGWVRDKLLGIQSHDIDTAINVMTGYNFSLKMKEYLENAENLKKHELEAKDVKKLYKIAANPEKSKHLETATTNIFQFDVDFVNLRKESYTEDSRNPQMEFGSAEEDALRRDATINALFYNLEEDQVEDFYRRTCRYGIQTYQDTTRAIHHLHG</sequence>
<feature type="domain" description="Poly A polymerase head" evidence="5">
    <location>
        <begin position="59"/>
        <end position="192"/>
    </location>
</feature>
<dbReference type="CDD" id="cd05398">
    <property type="entry name" value="NT_ClassII-CCAase"/>
    <property type="match status" value="1"/>
</dbReference>
<dbReference type="FunFam" id="3.30.460.10:FF:000019">
    <property type="entry name" value="tRNA nucleotidyltransferase cca2"/>
    <property type="match status" value="1"/>
</dbReference>
<evidence type="ECO:0000256" key="2">
    <source>
        <dbReference type="ARBA" id="ARBA00022679"/>
    </source>
</evidence>
<dbReference type="InterPro" id="IPR043519">
    <property type="entry name" value="NT_sf"/>
</dbReference>
<evidence type="ECO:0000256" key="4">
    <source>
        <dbReference type="RuleBase" id="RU003953"/>
    </source>
</evidence>
<dbReference type="Gene3D" id="3.30.460.10">
    <property type="entry name" value="Beta Polymerase, domain 2"/>
    <property type="match status" value="1"/>
</dbReference>
<dbReference type="GO" id="GO:0005739">
    <property type="term" value="C:mitochondrion"/>
    <property type="evidence" value="ECO:0007669"/>
    <property type="project" value="UniProtKB-ARBA"/>
</dbReference>
<proteinExistence type="inferred from homology"/>
<keyword evidence="2 4" id="KW-0808">Transferase</keyword>
<gene>
    <name evidence="6" type="ORF">DID88_005426</name>
</gene>
<dbReference type="GO" id="GO:0052927">
    <property type="term" value="F:CC tRNA cytidylyltransferase activity"/>
    <property type="evidence" value="ECO:0007669"/>
    <property type="project" value="TreeGrafter"/>
</dbReference>
<keyword evidence="3 4" id="KW-0694">RNA-binding</keyword>
<comment type="similarity">
    <text evidence="1 4">Belongs to the tRNA nucleotidyltransferase/poly(A) polymerase family.</text>
</comment>
<name>A0A395J021_9HELO</name>
<protein>
    <recommendedName>
        <fullName evidence="5">Poly A polymerase head domain-containing protein</fullName>
    </recommendedName>
</protein>
<accession>A0A395J021</accession>
<comment type="caution">
    <text evidence="6">The sequence shown here is derived from an EMBL/GenBank/DDBJ whole genome shotgun (WGS) entry which is preliminary data.</text>
</comment>
<dbReference type="PANTHER" id="PTHR13734">
    <property type="entry name" value="TRNA-NUCLEOTIDYLTRANSFERASE"/>
    <property type="match status" value="1"/>
</dbReference>
<dbReference type="Proteomes" id="UP000249056">
    <property type="component" value="Unassembled WGS sequence"/>
</dbReference>
<dbReference type="Pfam" id="PF01743">
    <property type="entry name" value="PolyA_pol"/>
    <property type="match status" value="1"/>
</dbReference>
<dbReference type="SUPFAM" id="SSF81301">
    <property type="entry name" value="Nucleotidyltransferase"/>
    <property type="match status" value="1"/>
</dbReference>
<dbReference type="EMBL" id="QKRW01000009">
    <property type="protein sequence ID" value="RAL65761.1"/>
    <property type="molecule type" value="Genomic_DNA"/>
</dbReference>
<dbReference type="GO" id="GO:0052929">
    <property type="term" value="F:ATP:3'-cytidine-cytidine-tRNA adenylyltransferase activity"/>
    <property type="evidence" value="ECO:0007669"/>
    <property type="project" value="TreeGrafter"/>
</dbReference>
<evidence type="ECO:0000256" key="3">
    <source>
        <dbReference type="ARBA" id="ARBA00022884"/>
    </source>
</evidence>
<evidence type="ECO:0000259" key="5">
    <source>
        <dbReference type="Pfam" id="PF01743"/>
    </source>
</evidence>
<evidence type="ECO:0000313" key="7">
    <source>
        <dbReference type="Proteomes" id="UP000249056"/>
    </source>
</evidence>
<dbReference type="PANTHER" id="PTHR13734:SF5">
    <property type="entry name" value="CCA TRNA NUCLEOTIDYLTRANSFERASE, MITOCHONDRIAL"/>
    <property type="match status" value="1"/>
</dbReference>